<dbReference type="PRINTS" id="PR00169">
    <property type="entry name" value="KCHANNEL"/>
</dbReference>
<keyword evidence="11" id="KW-0407">Ion channel</keyword>
<keyword evidence="6" id="KW-0851">Voltage-gated channel</keyword>
<feature type="transmembrane region" description="Helical" evidence="13">
    <location>
        <begin position="552"/>
        <end position="572"/>
    </location>
</feature>
<evidence type="ECO:0000256" key="5">
    <source>
        <dbReference type="ARBA" id="ARBA00022826"/>
    </source>
</evidence>
<evidence type="ECO:0000256" key="9">
    <source>
        <dbReference type="ARBA" id="ARBA00023065"/>
    </source>
</evidence>
<keyword evidence="9" id="KW-0406">Ion transport</keyword>
<feature type="region of interest" description="Disordered" evidence="12">
    <location>
        <begin position="880"/>
        <end position="929"/>
    </location>
</feature>
<feature type="transmembrane region" description="Helical" evidence="13">
    <location>
        <begin position="584"/>
        <end position="609"/>
    </location>
</feature>
<evidence type="ECO:0000256" key="12">
    <source>
        <dbReference type="SAM" id="MobiDB-lite"/>
    </source>
</evidence>
<feature type="compositionally biased region" description="Basic and acidic residues" evidence="12">
    <location>
        <begin position="1"/>
        <end position="16"/>
    </location>
</feature>
<feature type="compositionally biased region" description="Low complexity" evidence="12">
    <location>
        <begin position="234"/>
        <end position="253"/>
    </location>
</feature>
<feature type="compositionally biased region" description="Basic residues" evidence="12">
    <location>
        <begin position="808"/>
        <end position="827"/>
    </location>
</feature>
<evidence type="ECO:0000256" key="8">
    <source>
        <dbReference type="ARBA" id="ARBA00022989"/>
    </source>
</evidence>
<keyword evidence="2" id="KW-0813">Transport</keyword>
<dbReference type="STRING" id="1555241.A0A4P9XCR3"/>
<evidence type="ECO:0000256" key="10">
    <source>
        <dbReference type="ARBA" id="ARBA00023136"/>
    </source>
</evidence>
<proteinExistence type="predicted"/>
<dbReference type="SUPFAM" id="SSF81324">
    <property type="entry name" value="Voltage-gated potassium channels"/>
    <property type="match status" value="1"/>
</dbReference>
<organism evidence="15 16">
    <name type="scientific">Caulochytrium protostelioides</name>
    <dbReference type="NCBI Taxonomy" id="1555241"/>
    <lineage>
        <taxon>Eukaryota</taxon>
        <taxon>Fungi</taxon>
        <taxon>Fungi incertae sedis</taxon>
        <taxon>Chytridiomycota</taxon>
        <taxon>Chytridiomycota incertae sedis</taxon>
        <taxon>Chytridiomycetes</taxon>
        <taxon>Caulochytriales</taxon>
        <taxon>Caulochytriaceae</taxon>
        <taxon>Caulochytrium</taxon>
    </lineage>
</organism>
<keyword evidence="16" id="KW-1185">Reference proteome</keyword>
<sequence length="1071" mass="117029">MLPSEPDRESPKDRDAPSMSVPASLSPPTRVVRRPPLADGSRGDGQLENVSPRSGNEWLPGTLDSSPPFTALHRHASEPDAGGSGGTGMTGDSGGRRPQPPAAGGLHQMWSPPGAPPAPTDLPRHPSLPRQTGEALGDDRVAQQAAVRKRVSAAELPAIREALGRSGQHRCSCNRAPRAWSSSHFPAPEPPSEFSDDLASLSLHSDDADGLSDSESRRDQPESDLDSDRHSDDASSSSSSSSSSSCVSDASDATCDLEQHAMAKRRKARRKKTRRRSSSHIPLETDSDADQIAIGLLDAQEAHARMEARIKRQRRRHRQQHKAAVKAAAAHSAAHSAAKPSKREESLLPTSYSLVRPQTCHRALANEAPRKVKQLWHTMFNSFRYRSYSMPSARQADTAVRGSRSGIADATSRREAMVFYDPHAATKAAFVDGQGDARGHHDASAVMASERKTSNAPTLTQHPKATVHLATPSRPASASAPASSLHRFPARIRSSDVARRSWARAPASHAVKPTAQTPLHAEAAVSKKTRLAKLRQGVFQILNYPKAYPGGVLLNSIFFWALILSMLPLCLATMSQFHEHDTAIAVLFWLDFLCMSIVTVEFGLVVFSAPTWRYLVSRKRAIDSLTVLFFWFELGFCLGFYRGETRSFYATFESSHPVAALKVARLTRLMRLITLFDRHSKLAMLSQALRNSYDGIMLMVLLLPILVLFFAFLFYYAEQTILTYQNGEWYYPDGKVSPFGELGTCMLFTLQLVTSIGFADTYPKTALGRSVIVIVLFFSLFIVAFPLTMITMQYSQVARAFEYRKHQRQQARARQRRERRLRRRRLHNVSSRRLLPGRALSDTDAHDHFAHRASHSSPPRPFSKWRDILSQWSARWGQLAETDPSLPPTDRFSDPSPRHPLPSTPVHAAHGGHGGHGGHRRSTLTAFSPPSAAIFDGPAVCHESTDPVGAGAGVGDHDGPPPAAVHGRDAAAAGAAARLAPRSHVGGDDGAAAAPAPTMRNGAAACVARRDVRKRVARRRRLRRCQGDPRVAAGASRRVRHGDGGQAGWAHDARLAVRVDVYVVVTDLVAV</sequence>
<dbReference type="InterPro" id="IPR005821">
    <property type="entry name" value="Ion_trans_dom"/>
</dbReference>
<dbReference type="OrthoDB" id="415460at2759"/>
<feature type="compositionally biased region" description="Gly residues" evidence="12">
    <location>
        <begin position="82"/>
        <end position="93"/>
    </location>
</feature>
<feature type="transmembrane region" description="Helical" evidence="13">
    <location>
        <begin position="621"/>
        <end position="641"/>
    </location>
</feature>
<feature type="transmembrane region" description="Helical" evidence="13">
    <location>
        <begin position="771"/>
        <end position="794"/>
    </location>
</feature>
<dbReference type="PANTHER" id="PTHR11537">
    <property type="entry name" value="VOLTAGE-GATED POTASSIUM CHANNEL"/>
    <property type="match status" value="1"/>
</dbReference>
<feature type="compositionally biased region" description="Basic residues" evidence="12">
    <location>
        <begin position="262"/>
        <end position="278"/>
    </location>
</feature>
<feature type="region of interest" description="Disordered" evidence="12">
    <location>
        <begin position="808"/>
        <end position="828"/>
    </location>
</feature>
<comment type="subcellular location">
    <subcellularLocation>
        <location evidence="1">Membrane</location>
        <topology evidence="1">Multi-pass membrane protein</topology>
    </subcellularLocation>
</comment>
<keyword evidence="4 13" id="KW-0812">Transmembrane</keyword>
<dbReference type="Gene3D" id="1.10.287.70">
    <property type="match status" value="1"/>
</dbReference>
<gene>
    <name evidence="15" type="ORF">CXG81DRAFT_17205</name>
</gene>
<feature type="compositionally biased region" description="Basic and acidic residues" evidence="12">
    <location>
        <begin position="435"/>
        <end position="453"/>
    </location>
</feature>
<protein>
    <recommendedName>
        <fullName evidence="14">Ion transport domain-containing protein</fullName>
    </recommendedName>
</protein>
<feature type="domain" description="Ion transport" evidence="14">
    <location>
        <begin position="557"/>
        <end position="799"/>
    </location>
</feature>
<feature type="compositionally biased region" description="Basic and acidic residues" evidence="12">
    <location>
        <begin position="214"/>
        <end position="233"/>
    </location>
</feature>
<dbReference type="InterPro" id="IPR028325">
    <property type="entry name" value="VG_K_chnl"/>
</dbReference>
<keyword evidence="10 13" id="KW-0472">Membrane</keyword>
<evidence type="ECO:0000256" key="1">
    <source>
        <dbReference type="ARBA" id="ARBA00004141"/>
    </source>
</evidence>
<dbReference type="AlphaFoldDB" id="A0A4P9XCR3"/>
<dbReference type="Proteomes" id="UP000274922">
    <property type="component" value="Unassembled WGS sequence"/>
</dbReference>
<dbReference type="GO" id="GO:0008076">
    <property type="term" value="C:voltage-gated potassium channel complex"/>
    <property type="evidence" value="ECO:0007669"/>
    <property type="project" value="InterPro"/>
</dbReference>
<feature type="region of interest" description="Disordered" evidence="12">
    <location>
        <begin position="1"/>
        <end position="286"/>
    </location>
</feature>
<evidence type="ECO:0000259" key="14">
    <source>
        <dbReference type="Pfam" id="PF00520"/>
    </source>
</evidence>
<dbReference type="InterPro" id="IPR027359">
    <property type="entry name" value="Volt_channel_dom_sf"/>
</dbReference>
<evidence type="ECO:0000256" key="3">
    <source>
        <dbReference type="ARBA" id="ARBA00022538"/>
    </source>
</evidence>
<keyword evidence="5" id="KW-0631">Potassium channel</keyword>
<feature type="region of interest" description="Disordered" evidence="12">
    <location>
        <begin position="1027"/>
        <end position="1047"/>
    </location>
</feature>
<name>A0A4P9XCR3_9FUNG</name>
<feature type="region of interest" description="Disordered" evidence="12">
    <location>
        <begin position="946"/>
        <end position="996"/>
    </location>
</feature>
<accession>A0A4P9XCR3</accession>
<dbReference type="Pfam" id="PF00520">
    <property type="entry name" value="Ion_trans"/>
    <property type="match status" value="1"/>
</dbReference>
<keyword evidence="8 13" id="KW-1133">Transmembrane helix</keyword>
<evidence type="ECO:0000256" key="4">
    <source>
        <dbReference type="ARBA" id="ARBA00022692"/>
    </source>
</evidence>
<dbReference type="Gene3D" id="1.20.120.350">
    <property type="entry name" value="Voltage-gated potassium channels. Chain C"/>
    <property type="match status" value="1"/>
</dbReference>
<feature type="region of interest" description="Disordered" evidence="12">
    <location>
        <begin position="435"/>
        <end position="458"/>
    </location>
</feature>
<reference evidence="16" key="1">
    <citation type="journal article" date="2018" name="Nat. Microbiol.">
        <title>Leveraging single-cell genomics to expand the fungal tree of life.</title>
        <authorList>
            <person name="Ahrendt S.R."/>
            <person name="Quandt C.A."/>
            <person name="Ciobanu D."/>
            <person name="Clum A."/>
            <person name="Salamov A."/>
            <person name="Andreopoulos B."/>
            <person name="Cheng J.F."/>
            <person name="Woyke T."/>
            <person name="Pelin A."/>
            <person name="Henrissat B."/>
            <person name="Reynolds N.K."/>
            <person name="Benny G.L."/>
            <person name="Smith M.E."/>
            <person name="James T.Y."/>
            <person name="Grigoriev I.V."/>
        </authorList>
    </citation>
    <scope>NUCLEOTIDE SEQUENCE [LARGE SCALE GENOMIC DNA]</scope>
    <source>
        <strain evidence="16">ATCC 52028</strain>
    </source>
</reference>
<evidence type="ECO:0000256" key="11">
    <source>
        <dbReference type="ARBA" id="ARBA00023303"/>
    </source>
</evidence>
<evidence type="ECO:0000313" key="16">
    <source>
        <dbReference type="Proteomes" id="UP000274922"/>
    </source>
</evidence>
<keyword evidence="3" id="KW-0633">Potassium transport</keyword>
<evidence type="ECO:0000256" key="7">
    <source>
        <dbReference type="ARBA" id="ARBA00022958"/>
    </source>
</evidence>
<evidence type="ECO:0000256" key="13">
    <source>
        <dbReference type="SAM" id="Phobius"/>
    </source>
</evidence>
<feature type="transmembrane region" description="Helical" evidence="13">
    <location>
        <begin position="737"/>
        <end position="759"/>
    </location>
</feature>
<dbReference type="PANTHER" id="PTHR11537:SF254">
    <property type="entry name" value="POTASSIUM VOLTAGE-GATED CHANNEL PROTEIN SHAB"/>
    <property type="match status" value="1"/>
</dbReference>
<dbReference type="GO" id="GO:0005249">
    <property type="term" value="F:voltage-gated potassium channel activity"/>
    <property type="evidence" value="ECO:0007669"/>
    <property type="project" value="InterPro"/>
</dbReference>
<feature type="transmembrane region" description="Helical" evidence="13">
    <location>
        <begin position="696"/>
        <end position="717"/>
    </location>
</feature>
<keyword evidence="7" id="KW-0630">Potassium</keyword>
<dbReference type="GO" id="GO:0001508">
    <property type="term" value="P:action potential"/>
    <property type="evidence" value="ECO:0007669"/>
    <property type="project" value="TreeGrafter"/>
</dbReference>
<dbReference type="EMBL" id="ML014126">
    <property type="protein sequence ID" value="RKP03254.1"/>
    <property type="molecule type" value="Genomic_DNA"/>
</dbReference>
<feature type="compositionally biased region" description="Low complexity" evidence="12">
    <location>
        <begin position="970"/>
        <end position="982"/>
    </location>
</feature>
<evidence type="ECO:0000256" key="2">
    <source>
        <dbReference type="ARBA" id="ARBA00022448"/>
    </source>
</evidence>
<evidence type="ECO:0000256" key="6">
    <source>
        <dbReference type="ARBA" id="ARBA00022882"/>
    </source>
</evidence>
<evidence type="ECO:0000313" key="15">
    <source>
        <dbReference type="EMBL" id="RKP03254.1"/>
    </source>
</evidence>